<accession>A0A5E6RI76</accession>
<organism evidence="2">
    <name type="scientific">Pseudomonas fluorescens</name>
    <dbReference type="NCBI Taxonomy" id="294"/>
    <lineage>
        <taxon>Bacteria</taxon>
        <taxon>Pseudomonadati</taxon>
        <taxon>Pseudomonadota</taxon>
        <taxon>Gammaproteobacteria</taxon>
        <taxon>Pseudomonadales</taxon>
        <taxon>Pseudomonadaceae</taxon>
        <taxon>Pseudomonas</taxon>
    </lineage>
</organism>
<proteinExistence type="predicted"/>
<evidence type="ECO:0000313" key="3">
    <source>
        <dbReference type="Proteomes" id="UP000326595"/>
    </source>
</evidence>
<evidence type="ECO:0000313" key="1">
    <source>
        <dbReference type="EMBL" id="CAK9889278.1"/>
    </source>
</evidence>
<reference evidence="1 3" key="2">
    <citation type="submission" date="2024-03" db="EMBL/GenBank/DDBJ databases">
        <authorList>
            <person name="Alaster D. Moffat"/>
            <person name="Govind Chandra"/>
            <person name="Andrew W. Truman"/>
        </authorList>
    </citation>
    <scope>NUCLEOTIDE SEQUENCE [LARGE SCALE GENOMIC DNA]</scope>
    <source>
        <strain evidence="1">PS652</strain>
    </source>
</reference>
<dbReference type="EMBL" id="CABVHG010000007">
    <property type="protein sequence ID" value="VVM68069.1"/>
    <property type="molecule type" value="Genomic_DNA"/>
</dbReference>
<name>A0A5E6RI76_PSEFL</name>
<protein>
    <submittedName>
        <fullName evidence="2">Uncharacterized protein</fullName>
    </submittedName>
</protein>
<evidence type="ECO:0000313" key="2">
    <source>
        <dbReference type="EMBL" id="VVM68069.1"/>
    </source>
</evidence>
<dbReference type="RefSeq" id="WP_038995235.1">
    <property type="nucleotide sequence ID" value="NZ_OZ024668.1"/>
</dbReference>
<gene>
    <name evidence="2" type="ORF">PS652_01631</name>
    <name evidence="1" type="ORF">PS652_02107</name>
</gene>
<dbReference type="EMBL" id="OZ024668">
    <property type="protein sequence ID" value="CAK9889278.1"/>
    <property type="molecule type" value="Genomic_DNA"/>
</dbReference>
<dbReference type="AlphaFoldDB" id="A0A5E6RI76"/>
<sequence>MESIGVLATQTNWNGGQRLTLTSGDTATCTTLSPGQLYGIFMYNSAQNQTSATVNVNWSNSQPPCPITVPGTTANAGLAAVGFVSGTDTQTVSVSISPNSGNAQVDVWLGSVSMPTNTAGLNNQPLQANGDQYPFSKYSRYYAVPPSKWMSLTIASKITQFVSCQFREAKAIVYVVNETSNGLLPNQITTIGPTAKEPGVVTIQTSNIQSITSNLQGDASQWVWMDADSPQDSQSASIALQSL</sequence>
<reference evidence="2" key="1">
    <citation type="submission" date="2019-09" db="EMBL/GenBank/DDBJ databases">
        <authorList>
            <person name="Chandra G."/>
            <person name="Truman W A."/>
        </authorList>
    </citation>
    <scope>NUCLEOTIDE SEQUENCE [LARGE SCALE GENOMIC DNA]</scope>
    <source>
        <strain evidence="2">PS652</strain>
    </source>
</reference>
<dbReference type="Proteomes" id="UP000326595">
    <property type="component" value="Chromosome"/>
</dbReference>